<dbReference type="Proteomes" id="UP000789396">
    <property type="component" value="Unassembled WGS sequence"/>
</dbReference>
<evidence type="ECO:0000256" key="1">
    <source>
        <dbReference type="SAM" id="Coils"/>
    </source>
</evidence>
<keyword evidence="1" id="KW-0175">Coiled coil</keyword>
<reference evidence="2" key="1">
    <citation type="submission" date="2021-06" db="EMBL/GenBank/DDBJ databases">
        <authorList>
            <person name="Kallberg Y."/>
            <person name="Tangrot J."/>
            <person name="Rosling A."/>
        </authorList>
    </citation>
    <scope>NUCLEOTIDE SEQUENCE</scope>
    <source>
        <strain evidence="2">IN212</strain>
    </source>
</reference>
<name>A0A9N9C4A4_9GLOM</name>
<keyword evidence="3" id="KW-1185">Reference proteome</keyword>
<proteinExistence type="predicted"/>
<gene>
    <name evidence="2" type="ORF">RFULGI_LOCUS6224</name>
</gene>
<dbReference type="EMBL" id="CAJVPZ010007823">
    <property type="protein sequence ID" value="CAG8590946.1"/>
    <property type="molecule type" value="Genomic_DNA"/>
</dbReference>
<comment type="caution">
    <text evidence="2">The sequence shown here is derived from an EMBL/GenBank/DDBJ whole genome shotgun (WGS) entry which is preliminary data.</text>
</comment>
<feature type="coiled-coil region" evidence="1">
    <location>
        <begin position="198"/>
        <end position="243"/>
    </location>
</feature>
<evidence type="ECO:0000313" key="2">
    <source>
        <dbReference type="EMBL" id="CAG8590946.1"/>
    </source>
</evidence>
<evidence type="ECO:0000313" key="3">
    <source>
        <dbReference type="Proteomes" id="UP000789396"/>
    </source>
</evidence>
<dbReference type="OrthoDB" id="2387492at2759"/>
<dbReference type="AlphaFoldDB" id="A0A9N9C4A4"/>
<protein>
    <submittedName>
        <fullName evidence="2">8103_t:CDS:1</fullName>
    </submittedName>
</protein>
<accession>A0A9N9C4A4</accession>
<organism evidence="2 3">
    <name type="scientific">Racocetra fulgida</name>
    <dbReference type="NCBI Taxonomy" id="60492"/>
    <lineage>
        <taxon>Eukaryota</taxon>
        <taxon>Fungi</taxon>
        <taxon>Fungi incertae sedis</taxon>
        <taxon>Mucoromycota</taxon>
        <taxon>Glomeromycotina</taxon>
        <taxon>Glomeromycetes</taxon>
        <taxon>Diversisporales</taxon>
        <taxon>Gigasporaceae</taxon>
        <taxon>Racocetra</taxon>
    </lineage>
</organism>
<sequence length="526" mass="60352">MCEKFVMDEEGKISSKYDISGNVEFGRWVDQPEKLEQITRELLEAISPKYKLFIKDGEPQVNEGSYVCEVIAPLINIAMNDLPGHPLAWASAVRKGSQKIARRPDYMLLTHLGKNAKLEISYLETGRPNSTLIKRVRDHKKLARFSKDSIDTTRSVSNLQRIFSRSITRQQLAIFTVNVADLSAEESPKTVESENIKLKQSFKEYAVLKIRFEELEKKNKADTDNLTAENIKLKDKVTKLEQIQTYNVNKKHIAKLNNNIKKIKQISILLPEEQYSANINASCEINSESNFKQIDSRYGNTFASDITDNTSNSDEPDGAFSNISENVFDTASNPNVCQETVTQYSASICMETKSSEDKEIEKFLDQVHKENSNKIRERNQKKKLQSQGSVQNASDIQNKINLVIDQAQNSEVKIPYNKKVEQDLKHDLSLFIKDINNNEDKSLPETKVSASSNPIHDYIYFCNKILEQYPNLYKECSDRNDDYYRITDNTLCLLCRLNYSDDDIEGEYKNRTYYIKCKPCIVQITA</sequence>